<feature type="region of interest" description="Disordered" evidence="2">
    <location>
        <begin position="67"/>
        <end position="90"/>
    </location>
</feature>
<dbReference type="EMBL" id="MCFL01000015">
    <property type="protein sequence ID" value="ORZ36910.1"/>
    <property type="molecule type" value="Genomic_DNA"/>
</dbReference>
<organism evidence="3 4">
    <name type="scientific">Catenaria anguillulae PL171</name>
    <dbReference type="NCBI Taxonomy" id="765915"/>
    <lineage>
        <taxon>Eukaryota</taxon>
        <taxon>Fungi</taxon>
        <taxon>Fungi incertae sedis</taxon>
        <taxon>Blastocladiomycota</taxon>
        <taxon>Blastocladiomycetes</taxon>
        <taxon>Blastocladiales</taxon>
        <taxon>Catenariaceae</taxon>
        <taxon>Catenaria</taxon>
    </lineage>
</organism>
<feature type="compositionally biased region" description="Low complexity" evidence="2">
    <location>
        <begin position="1015"/>
        <end position="1027"/>
    </location>
</feature>
<feature type="compositionally biased region" description="Acidic residues" evidence="2">
    <location>
        <begin position="334"/>
        <end position="347"/>
    </location>
</feature>
<feature type="region of interest" description="Disordered" evidence="2">
    <location>
        <begin position="585"/>
        <end position="724"/>
    </location>
</feature>
<feature type="compositionally biased region" description="Low complexity" evidence="2">
    <location>
        <begin position="714"/>
        <end position="724"/>
    </location>
</feature>
<keyword evidence="4" id="KW-1185">Reference proteome</keyword>
<feature type="compositionally biased region" description="Polar residues" evidence="2">
    <location>
        <begin position="801"/>
        <end position="810"/>
    </location>
</feature>
<feature type="compositionally biased region" description="Polar residues" evidence="2">
    <location>
        <begin position="649"/>
        <end position="671"/>
    </location>
</feature>
<gene>
    <name evidence="3" type="ORF">BCR44DRAFT_1431973</name>
</gene>
<name>A0A1Y2HQQ6_9FUNG</name>
<feature type="region of interest" description="Disordered" evidence="2">
    <location>
        <begin position="480"/>
        <end position="516"/>
    </location>
</feature>
<feature type="compositionally biased region" description="Basic residues" evidence="2">
    <location>
        <begin position="257"/>
        <end position="271"/>
    </location>
</feature>
<feature type="compositionally biased region" description="Basic and acidic residues" evidence="2">
    <location>
        <begin position="553"/>
        <end position="563"/>
    </location>
</feature>
<reference evidence="3 4" key="1">
    <citation type="submission" date="2016-07" db="EMBL/GenBank/DDBJ databases">
        <title>Pervasive Adenine N6-methylation of Active Genes in Fungi.</title>
        <authorList>
            <consortium name="DOE Joint Genome Institute"/>
            <person name="Mondo S.J."/>
            <person name="Dannebaum R.O."/>
            <person name="Kuo R.C."/>
            <person name="Labutti K."/>
            <person name="Haridas S."/>
            <person name="Kuo A."/>
            <person name="Salamov A."/>
            <person name="Ahrendt S.R."/>
            <person name="Lipzen A."/>
            <person name="Sullivan W."/>
            <person name="Andreopoulos W.B."/>
            <person name="Clum A."/>
            <person name="Lindquist E."/>
            <person name="Daum C."/>
            <person name="Ramamoorthy G.K."/>
            <person name="Gryganskyi A."/>
            <person name="Culley D."/>
            <person name="Magnuson J.K."/>
            <person name="James T.Y."/>
            <person name="O'Malley M.A."/>
            <person name="Stajich J.E."/>
            <person name="Spatafora J.W."/>
            <person name="Visel A."/>
            <person name="Grigoriev I.V."/>
        </authorList>
    </citation>
    <scope>NUCLEOTIDE SEQUENCE [LARGE SCALE GENOMIC DNA]</scope>
    <source>
        <strain evidence="3 4">PL171</strain>
    </source>
</reference>
<sequence length="1242" mass="128137">MISNSTYSSSSNSTASHGHDDGHDASACTNCAQHAAEAQQWQSAYLQLERQFVKLQLRIDEVDTMSSLSRHGSMARSRPATTSSASAKPALCQDQGVGQGSVCDRVNRIIQTSPDKATLPTTDACVATNPAPSVTDDGVQTDTNLSLFAPLDVDDQLDEESPQSSELLTVIPPAIPSTLQSLSSSSSSSWVSTAQSMVLTEDHASQTSCSFLATCASTAAATDHADSTANQHVARRKYRRHSSLARTGDGSGSRPRPVSRRIRGLAKRPIKQRPLAVAQSDTDLADYSDVSEHETSGDADVEPSGTLTSGSDTEGSRTGGRSVTPTQKLIGRDLEEEQDDDDDDDDESSSRGEPLEFASDSSMSQPRPPTPPLASRRTRYVQQQHIQASALATPPISPSDGSIAHSSTLAPACTANPSSLAPVGAATSSDASTRSIAPSSANRNNASICHSSSSMSISISDSMLSMSDPPLVAVLGPVPESGSPLGMAAPRRGGVTTDDDEDDKDHEENREKMLPDTAPTLLSLLESPAHSFNVLTVSRIGGGVGGVESVPETLERNSNRDEVPTLSRGTRLDIDLSRLSTITEMSSASVATDPPPGVAASAEASSGADQPRHAQPPLPPMAWPRPPSTTPPPPSPRAIRDDHGAPTSHVPTNTNTAPMSSTSAVSRSPLVQVSPPLFAESSPVSRKKSKSKKRSNASSKLGSLMPRRQPTNTSTSSSAATVSDSGVGIAHTVTSSQVSLSSTSGAAGSDEHHPKEKVKGWKAVTSFVTKVKDKVRDKVQHKSHSSSTGKNTVFAAPDGHTYQSPPTSRRSSLAQLVGLGSHHHASSSSIAGNAPLSPTSGSIRAVYGPFHHGSPATSNATIVSTVLTSDSESSGVPLSPRSVGSMLVAGGSSRGTPRPTGHATVGAAAGGTKMYQSQQQVVAAAAYGSAAGGGGASGAVVGRAPPHAGAGGSVSMSAATGGMVAAAAYASHLHQYQQQKQAQQQVGSTTTTNNLRPWLGPPPLTKSNSAPGSPHTAHGTLATTGAASNSRHMPQSMSVPELYSLAHAPTPRHTATASVPIMFPKPVKALGTPKVLLADPLEPSPNMRISMVTLESQPDSTSSRTPSPSLMSLKSDVPLITPENAPPVPPLVVDPGMSLPRSLHLTDVDADEDQSETTSVNDRPLQRTHRPGPGPNKVGPVDMAPPEVLTLDDVADQIPVDVRSIASSRISLVLPATSAGAGVTGGATNQYVHPAAAAAGSA</sequence>
<feature type="compositionally biased region" description="Polar residues" evidence="2">
    <location>
        <begin position="404"/>
        <end position="419"/>
    </location>
</feature>
<evidence type="ECO:0000313" key="4">
    <source>
        <dbReference type="Proteomes" id="UP000193411"/>
    </source>
</evidence>
<feature type="region of interest" description="Disordered" evidence="2">
    <location>
        <begin position="222"/>
        <end position="452"/>
    </location>
</feature>
<feature type="compositionally biased region" description="Basic and acidic residues" evidence="2">
    <location>
        <begin position="749"/>
        <end position="758"/>
    </location>
</feature>
<feature type="coiled-coil region" evidence="1">
    <location>
        <begin position="31"/>
        <end position="58"/>
    </location>
</feature>
<feature type="region of interest" description="Disordered" evidence="2">
    <location>
        <begin position="736"/>
        <end position="758"/>
    </location>
</feature>
<feature type="compositionally biased region" description="Pro residues" evidence="2">
    <location>
        <begin position="614"/>
        <end position="636"/>
    </location>
</feature>
<dbReference type="AlphaFoldDB" id="A0A1Y2HQQ6"/>
<feature type="compositionally biased region" description="Low complexity" evidence="2">
    <location>
        <begin position="1"/>
        <end position="16"/>
    </location>
</feature>
<evidence type="ECO:0000256" key="2">
    <source>
        <dbReference type="SAM" id="MobiDB-lite"/>
    </source>
</evidence>
<dbReference type="Proteomes" id="UP000193411">
    <property type="component" value="Unassembled WGS sequence"/>
</dbReference>
<proteinExistence type="predicted"/>
<evidence type="ECO:0000313" key="3">
    <source>
        <dbReference type="EMBL" id="ORZ36910.1"/>
    </source>
</evidence>
<feature type="region of interest" description="Disordered" evidence="2">
    <location>
        <begin position="1"/>
        <end position="23"/>
    </location>
</feature>
<feature type="compositionally biased region" description="Polar residues" evidence="2">
    <location>
        <begin position="986"/>
        <end position="995"/>
    </location>
</feature>
<feature type="compositionally biased region" description="Low complexity" evidence="2">
    <location>
        <begin position="74"/>
        <end position="90"/>
    </location>
</feature>
<comment type="caution">
    <text evidence="3">The sequence shown here is derived from an EMBL/GenBank/DDBJ whole genome shotgun (WGS) entry which is preliminary data.</text>
</comment>
<protein>
    <submittedName>
        <fullName evidence="3">Uncharacterized protein</fullName>
    </submittedName>
</protein>
<feature type="region of interest" description="Disordered" evidence="2">
    <location>
        <begin position="1147"/>
        <end position="1180"/>
    </location>
</feature>
<feature type="region of interest" description="Disordered" evidence="2">
    <location>
        <begin position="979"/>
        <end position="1034"/>
    </location>
</feature>
<feature type="region of interest" description="Disordered" evidence="2">
    <location>
        <begin position="546"/>
        <end position="569"/>
    </location>
</feature>
<feature type="compositionally biased region" description="Basic residues" evidence="2">
    <location>
        <begin position="233"/>
        <end position="243"/>
    </location>
</feature>
<feature type="region of interest" description="Disordered" evidence="2">
    <location>
        <begin position="775"/>
        <end position="810"/>
    </location>
</feature>
<feature type="compositionally biased region" description="Polar residues" evidence="2">
    <location>
        <begin position="426"/>
        <end position="450"/>
    </location>
</feature>
<keyword evidence="1" id="KW-0175">Coiled coil</keyword>
<accession>A0A1Y2HQQ6</accession>
<feature type="compositionally biased region" description="Basic residues" evidence="2">
    <location>
        <begin position="685"/>
        <end position="695"/>
    </location>
</feature>
<evidence type="ECO:0000256" key="1">
    <source>
        <dbReference type="SAM" id="Coils"/>
    </source>
</evidence>
<feature type="compositionally biased region" description="Low complexity" evidence="2">
    <location>
        <begin position="599"/>
        <end position="608"/>
    </location>
</feature>